<feature type="domain" description="DUF1540" evidence="1">
    <location>
        <begin position="6"/>
        <end position="64"/>
    </location>
</feature>
<reference evidence="2 3" key="1">
    <citation type="submission" date="2023-09" db="EMBL/GenBank/DDBJ databases">
        <authorList>
            <person name="Page C.A."/>
            <person name="Perez-Diaz I.M."/>
        </authorList>
    </citation>
    <scope>NUCLEOTIDE SEQUENCE [LARGE SCALE GENOMIC DNA]</scope>
    <source>
        <strain evidence="2 3">Ll15</strain>
    </source>
</reference>
<protein>
    <submittedName>
        <fullName evidence="2">DUF1540 domain-containing protein</fullName>
    </submittedName>
</protein>
<gene>
    <name evidence="2" type="ORF">R6U77_05525</name>
</gene>
<dbReference type="RefSeq" id="WP_319837749.1">
    <property type="nucleotide sequence ID" value="NZ_CP137624.1"/>
</dbReference>
<sequence length="70" mass="8013">MPQVEVNCTVANCVFHAKDDLCGAERILVDMNYRENTEEFAGDFDAFASREKARNSFETCCKTFKPKEIK</sequence>
<dbReference type="Pfam" id="PF07561">
    <property type="entry name" value="DUF1540"/>
    <property type="match status" value="1"/>
</dbReference>
<evidence type="ECO:0000313" key="2">
    <source>
        <dbReference type="EMBL" id="WPK13149.1"/>
    </source>
</evidence>
<name>A0ABZ0RY45_9BACI</name>
<dbReference type="InterPro" id="IPR011437">
    <property type="entry name" value="DUF1540"/>
</dbReference>
<dbReference type="EMBL" id="CP137624">
    <property type="protein sequence ID" value="WPK13149.1"/>
    <property type="molecule type" value="Genomic_DNA"/>
</dbReference>
<proteinExistence type="predicted"/>
<dbReference type="Proteomes" id="UP001322664">
    <property type="component" value="Chromosome"/>
</dbReference>
<keyword evidence="3" id="KW-1185">Reference proteome</keyword>
<organism evidence="2 3">
    <name type="scientific">Lysinibacillus louembei</name>
    <dbReference type="NCBI Taxonomy" id="1470088"/>
    <lineage>
        <taxon>Bacteria</taxon>
        <taxon>Bacillati</taxon>
        <taxon>Bacillota</taxon>
        <taxon>Bacilli</taxon>
        <taxon>Bacillales</taxon>
        <taxon>Bacillaceae</taxon>
        <taxon>Lysinibacillus</taxon>
    </lineage>
</organism>
<evidence type="ECO:0000259" key="1">
    <source>
        <dbReference type="Pfam" id="PF07561"/>
    </source>
</evidence>
<evidence type="ECO:0000313" key="3">
    <source>
        <dbReference type="Proteomes" id="UP001322664"/>
    </source>
</evidence>
<accession>A0ABZ0RY45</accession>